<dbReference type="SUPFAM" id="SSF81383">
    <property type="entry name" value="F-box domain"/>
    <property type="match status" value="1"/>
</dbReference>
<evidence type="ECO:0000313" key="4">
    <source>
        <dbReference type="EMBL" id="KAJ6851894.1"/>
    </source>
</evidence>
<feature type="compositionally biased region" description="Basic and acidic residues" evidence="1">
    <location>
        <begin position="10"/>
        <end position="22"/>
    </location>
</feature>
<dbReference type="Pfam" id="PF00646">
    <property type="entry name" value="F-box"/>
    <property type="match status" value="1"/>
</dbReference>
<evidence type="ECO:0000256" key="1">
    <source>
        <dbReference type="SAM" id="MobiDB-lite"/>
    </source>
</evidence>
<gene>
    <name evidence="4" type="ORF">M6B38_257825</name>
</gene>
<protein>
    <recommendedName>
        <fullName evidence="6">F-box domain-containing protein</fullName>
    </recommendedName>
</protein>
<evidence type="ECO:0008006" key="6">
    <source>
        <dbReference type="Google" id="ProtNLM"/>
    </source>
</evidence>
<dbReference type="InterPro" id="IPR005174">
    <property type="entry name" value="KIB1-4_b-propeller"/>
</dbReference>
<dbReference type="PANTHER" id="PTHR33800">
    <property type="entry name" value="OS06G0113600 PROTEIN"/>
    <property type="match status" value="1"/>
</dbReference>
<feature type="domain" description="KIB1-4 beta-propeller" evidence="3">
    <location>
        <begin position="134"/>
        <end position="361"/>
    </location>
</feature>
<keyword evidence="5" id="KW-1185">Reference proteome</keyword>
<comment type="caution">
    <text evidence="4">The sequence shown here is derived from an EMBL/GenBank/DDBJ whole genome shotgun (WGS) entry which is preliminary data.</text>
</comment>
<accession>A0AAX6IGH0</accession>
<dbReference type="Pfam" id="PF03478">
    <property type="entry name" value="Beta-prop_KIB1-4"/>
    <property type="match status" value="1"/>
</dbReference>
<sequence>MRQQRKKRPRENTKKEKEKEKNDDDDGGGVGSSFRRWAELPDLPLESILRRLPSITDNLSFSSVCRSWRSLSTSTNTSFPPLLLIPAVDRYSVSTPTGPHHFRFSRRWNKPQRYLLQTLTKQTLTPHVIPSETLTLPFLGYSCNRLIFLSSSARSNIVIADVFTGQITSIRSPPAASLRPRTALLTETDLILAADSLLLSYRLGTDSWSRLDGAHVVSLLVFRGQIFSVDQSRGLGVIELTGTSIHWKPMELEFQGEMSYHGERPCGYSGATCNKFRQRLVQCGHELLYIKFVSLSSERRILILRVDLENLLLAEVDNLGDWCLFVDALGSCGMACPEPARWGGISNCLYMAWPTVVVHLDGDRLFDTDWDMDWDETERSESIFGENFPDDFIHEPYNPVVYSFPLSRWPSPVWVYPPALPM</sequence>
<reference evidence="4" key="2">
    <citation type="submission" date="2023-04" db="EMBL/GenBank/DDBJ databases">
        <authorList>
            <person name="Bruccoleri R.E."/>
            <person name="Oakeley E.J."/>
            <person name="Faust A.-M."/>
            <person name="Dessus-Babus S."/>
            <person name="Altorfer M."/>
            <person name="Burckhardt D."/>
            <person name="Oertli M."/>
            <person name="Naumann U."/>
            <person name="Petersen F."/>
            <person name="Wong J."/>
        </authorList>
    </citation>
    <scope>NUCLEOTIDE SEQUENCE</scope>
    <source>
        <strain evidence="4">GSM-AAB239-AS_SAM_17_03QT</strain>
        <tissue evidence="4">Leaf</tissue>
    </source>
</reference>
<evidence type="ECO:0000259" key="2">
    <source>
        <dbReference type="Pfam" id="PF00646"/>
    </source>
</evidence>
<evidence type="ECO:0000313" key="5">
    <source>
        <dbReference type="Proteomes" id="UP001140949"/>
    </source>
</evidence>
<proteinExistence type="predicted"/>
<dbReference type="EMBL" id="JANAVB010002000">
    <property type="protein sequence ID" value="KAJ6851894.1"/>
    <property type="molecule type" value="Genomic_DNA"/>
</dbReference>
<evidence type="ECO:0000259" key="3">
    <source>
        <dbReference type="Pfam" id="PF03478"/>
    </source>
</evidence>
<reference evidence="4" key="1">
    <citation type="journal article" date="2023" name="GigaByte">
        <title>Genome assembly of the bearded iris, Iris pallida Lam.</title>
        <authorList>
            <person name="Bruccoleri R.E."/>
            <person name="Oakeley E.J."/>
            <person name="Faust A.M.E."/>
            <person name="Altorfer M."/>
            <person name="Dessus-Babus S."/>
            <person name="Burckhardt D."/>
            <person name="Oertli M."/>
            <person name="Naumann U."/>
            <person name="Petersen F."/>
            <person name="Wong J."/>
        </authorList>
    </citation>
    <scope>NUCLEOTIDE SEQUENCE</scope>
    <source>
        <strain evidence="4">GSM-AAB239-AS_SAM_17_03QT</strain>
    </source>
</reference>
<dbReference type="InterPro" id="IPR001810">
    <property type="entry name" value="F-box_dom"/>
</dbReference>
<feature type="domain" description="F-box" evidence="2">
    <location>
        <begin position="37"/>
        <end position="75"/>
    </location>
</feature>
<feature type="region of interest" description="Disordered" evidence="1">
    <location>
        <begin position="1"/>
        <end position="33"/>
    </location>
</feature>
<dbReference type="AlphaFoldDB" id="A0AAX6IGH0"/>
<dbReference type="Gene3D" id="1.20.1280.50">
    <property type="match status" value="1"/>
</dbReference>
<dbReference type="Proteomes" id="UP001140949">
    <property type="component" value="Unassembled WGS sequence"/>
</dbReference>
<name>A0AAX6IGH0_IRIPA</name>
<dbReference type="PANTHER" id="PTHR33800:SF13">
    <property type="entry name" value="OS06G0113600 PROTEIN"/>
    <property type="match status" value="1"/>
</dbReference>
<dbReference type="InterPro" id="IPR036047">
    <property type="entry name" value="F-box-like_dom_sf"/>
</dbReference>
<organism evidence="4 5">
    <name type="scientific">Iris pallida</name>
    <name type="common">Sweet iris</name>
    <dbReference type="NCBI Taxonomy" id="29817"/>
    <lineage>
        <taxon>Eukaryota</taxon>
        <taxon>Viridiplantae</taxon>
        <taxon>Streptophyta</taxon>
        <taxon>Embryophyta</taxon>
        <taxon>Tracheophyta</taxon>
        <taxon>Spermatophyta</taxon>
        <taxon>Magnoliopsida</taxon>
        <taxon>Liliopsida</taxon>
        <taxon>Asparagales</taxon>
        <taxon>Iridaceae</taxon>
        <taxon>Iridoideae</taxon>
        <taxon>Irideae</taxon>
        <taxon>Iris</taxon>
    </lineage>
</organism>